<keyword evidence="3" id="KW-1185">Reference proteome</keyword>
<reference evidence="2 3" key="1">
    <citation type="journal article" date="2014" name="PLoS Genet.">
        <title>Phylogenetically driven sequencing of extremely halophilic archaea reveals strategies for static and dynamic osmo-response.</title>
        <authorList>
            <person name="Becker E.A."/>
            <person name="Seitzer P.M."/>
            <person name="Tritt A."/>
            <person name="Larsen D."/>
            <person name="Krusor M."/>
            <person name="Yao A.I."/>
            <person name="Wu D."/>
            <person name="Madern D."/>
            <person name="Eisen J.A."/>
            <person name="Darling A.E."/>
            <person name="Facciotti M.T."/>
        </authorList>
    </citation>
    <scope>NUCLEOTIDE SEQUENCE [LARGE SCALE GENOMIC DNA]</scope>
    <source>
        <strain evidence="2 3">JCM 12890</strain>
    </source>
</reference>
<protein>
    <submittedName>
        <fullName evidence="2">Uncharacterized protein</fullName>
    </submittedName>
</protein>
<proteinExistence type="predicted"/>
<organism evidence="2 3">
    <name type="scientific">Natrinema altunense (strain JCM 12890 / CGMCC 1.3731 / AJ2)</name>
    <dbReference type="NCBI Taxonomy" id="1227494"/>
    <lineage>
        <taxon>Archaea</taxon>
        <taxon>Methanobacteriati</taxon>
        <taxon>Methanobacteriota</taxon>
        <taxon>Stenosarchaea group</taxon>
        <taxon>Halobacteria</taxon>
        <taxon>Halobacteriales</taxon>
        <taxon>Natrialbaceae</taxon>
        <taxon>Natrinema</taxon>
    </lineage>
</organism>
<keyword evidence="1" id="KW-0175">Coiled coil</keyword>
<feature type="coiled-coil region" evidence="1">
    <location>
        <begin position="338"/>
        <end position="419"/>
    </location>
</feature>
<sequence length="532" mass="61680">MNQISVKEISSLLTEYAEDDYSEDTVRNIIKGLCGQKKNVPKKYYCSERYLKEVEYHPDNSINYDVTQDGRALLGSLDTVPNLRVLTSGGDSLSDSLEELGLERVEGDGRIRPHKCWWREEIKRKPGGETGNGLSWGDRRTVLMEKEIPFEVYDKEVPGREQSERGELIQYNGWNVILFEDTILVRYDRPVQADSIFGVLDDWWSTRNEIVDWVQSEFPVLVRSKPVDVSMPLSTQEWGDVRNEFAEWIQENPEFQDDSPNSLFEVKNDRGERVFHIDTSPTDGLGNDLAEGEFPHSQFGAEHITNLKQAVKWMATLGVKPQDFSAAMWTRENRDELEKVVEFDAEELEDQVRQLEGRIESVALDAAEQRQSLDEKVDEFQERVSRRLDEQDERIRDVVERVDSTRRELEDEVGRLQRDDQALASAVRSNSKVNRLQSEKLVQVADRLDDVASQLETNDRYVLEEVKSNRQKNRMQGQRQEELLKEVRELRRDFRRLEERSIFDKARSAVGDVKESVKSAAGKMKEKVANLW</sequence>
<evidence type="ECO:0000313" key="3">
    <source>
        <dbReference type="Proteomes" id="UP000011511"/>
    </source>
</evidence>
<dbReference type="EMBL" id="AOIK01000043">
    <property type="protein sequence ID" value="ELY83637.1"/>
    <property type="molecule type" value="Genomic_DNA"/>
</dbReference>
<evidence type="ECO:0000256" key="1">
    <source>
        <dbReference type="SAM" id="Coils"/>
    </source>
</evidence>
<accession>L9ZDG6</accession>
<evidence type="ECO:0000313" key="2">
    <source>
        <dbReference type="EMBL" id="ELY83637.1"/>
    </source>
</evidence>
<name>L9ZDG6_NATA2</name>
<gene>
    <name evidence="2" type="ORF">C485_17832</name>
</gene>
<comment type="caution">
    <text evidence="2">The sequence shown here is derived from an EMBL/GenBank/DDBJ whole genome shotgun (WGS) entry which is preliminary data.</text>
</comment>
<dbReference type="PATRIC" id="fig|1227494.3.peg.3566"/>
<dbReference type="Proteomes" id="UP000011511">
    <property type="component" value="Unassembled WGS sequence"/>
</dbReference>
<dbReference type="AlphaFoldDB" id="L9ZDG6"/>